<name>A0ABV6DKE6_9BACL</name>
<evidence type="ECO:0000313" key="2">
    <source>
        <dbReference type="Proteomes" id="UP001589776"/>
    </source>
</evidence>
<keyword evidence="2" id="KW-1185">Reference proteome</keyword>
<dbReference type="EMBL" id="JBHLWN010000046">
    <property type="protein sequence ID" value="MFC0213126.1"/>
    <property type="molecule type" value="Genomic_DNA"/>
</dbReference>
<accession>A0ABV6DKE6</accession>
<proteinExistence type="predicted"/>
<sequence>MNMARRLIGIAAAVLLLVGSVTAWVYGRGAARGEGELSRGEAASVSEPIPAASTQELQRSVKLAFAPVEMEVISKGAALDNVPAGYPQKNVSLGSIDGTDSTLELYDAAEEPGRLTAVLRFGGESYAIPEVSSSDVWLPPSGLSVHSASGLQSIAAGLELFANGPGFKVYLVYDFGERKWLRFEEWGTPYAADLDRDGRAELAIQFEGLHMHFPDVIVYRWSGDVLQRSASASASIWGAEHKAYARLGEDGRIASGIVDEERPERTFLYFGGELVPQP</sequence>
<evidence type="ECO:0008006" key="3">
    <source>
        <dbReference type="Google" id="ProtNLM"/>
    </source>
</evidence>
<reference evidence="1 2" key="1">
    <citation type="submission" date="2024-09" db="EMBL/GenBank/DDBJ databases">
        <authorList>
            <person name="Sun Q."/>
            <person name="Mori K."/>
        </authorList>
    </citation>
    <scope>NUCLEOTIDE SEQUENCE [LARGE SCALE GENOMIC DNA]</scope>
    <source>
        <strain evidence="1 2">CCM 7759</strain>
    </source>
</reference>
<organism evidence="1 2">
    <name type="scientific">Paenibacillus chartarius</name>
    <dbReference type="NCBI Taxonomy" id="747481"/>
    <lineage>
        <taxon>Bacteria</taxon>
        <taxon>Bacillati</taxon>
        <taxon>Bacillota</taxon>
        <taxon>Bacilli</taxon>
        <taxon>Bacillales</taxon>
        <taxon>Paenibacillaceae</taxon>
        <taxon>Paenibacillus</taxon>
    </lineage>
</organism>
<evidence type="ECO:0000313" key="1">
    <source>
        <dbReference type="EMBL" id="MFC0213126.1"/>
    </source>
</evidence>
<comment type="caution">
    <text evidence="1">The sequence shown here is derived from an EMBL/GenBank/DDBJ whole genome shotgun (WGS) entry which is preliminary data.</text>
</comment>
<dbReference type="Proteomes" id="UP001589776">
    <property type="component" value="Unassembled WGS sequence"/>
</dbReference>
<protein>
    <recommendedName>
        <fullName evidence="3">VCBS repeat-containing protein</fullName>
    </recommendedName>
</protein>
<dbReference type="RefSeq" id="WP_377470385.1">
    <property type="nucleotide sequence ID" value="NZ_JBHLWN010000046.1"/>
</dbReference>
<gene>
    <name evidence="1" type="ORF">ACFFK0_11790</name>
</gene>